<keyword evidence="2" id="KW-1185">Reference proteome</keyword>
<evidence type="ECO:0000313" key="2">
    <source>
        <dbReference type="Proteomes" id="UP000790377"/>
    </source>
</evidence>
<organism evidence="1 2">
    <name type="scientific">Hygrophoropsis aurantiaca</name>
    <dbReference type="NCBI Taxonomy" id="72124"/>
    <lineage>
        <taxon>Eukaryota</taxon>
        <taxon>Fungi</taxon>
        <taxon>Dikarya</taxon>
        <taxon>Basidiomycota</taxon>
        <taxon>Agaricomycotina</taxon>
        <taxon>Agaricomycetes</taxon>
        <taxon>Agaricomycetidae</taxon>
        <taxon>Boletales</taxon>
        <taxon>Coniophorineae</taxon>
        <taxon>Hygrophoropsidaceae</taxon>
        <taxon>Hygrophoropsis</taxon>
    </lineage>
</organism>
<gene>
    <name evidence="1" type="ORF">BJ138DRAFT_1121016</name>
</gene>
<sequence length="361" mass="39907">MTNLRSNVYKVEALYKAITAGEVHLASEATVAAIGMLCDSSRVYAAQPILVSGTCKCKAAEPHAALITNIVRACNDKVDKVKGRLLSIASDGEARRGAALVMLTQRCTLSSSSNIYQLLRGLHLMNLLVGDDDVTADKGYKHVFKRLRNLLLREKGTVINGFHITTSLLSVHLRTDGMPPHCAAYLLNPNDKQDVVLALMLLKAIWELRDPIDTDTPAFTHARRHIKILGSFFFYLVAPYIQVTLSLHQQLVYLSAAAHLLLSLYSNAGNKFVPKILYNDIQIMIKNVYFCVAKVKADHPSAQFWILLLGTNRLEIAFGIYCTMIGNDANTNILQLSGQIASVSEASRILAKYSQWDHGPR</sequence>
<accession>A0ACB7ZQ09</accession>
<comment type="caution">
    <text evidence="1">The sequence shown here is derived from an EMBL/GenBank/DDBJ whole genome shotgun (WGS) entry which is preliminary data.</text>
</comment>
<dbReference type="EMBL" id="MU269461">
    <property type="protein sequence ID" value="KAH7902853.1"/>
    <property type="molecule type" value="Genomic_DNA"/>
</dbReference>
<evidence type="ECO:0000313" key="1">
    <source>
        <dbReference type="EMBL" id="KAH7902853.1"/>
    </source>
</evidence>
<protein>
    <submittedName>
        <fullName evidence="1">Uncharacterized protein</fullName>
    </submittedName>
</protein>
<dbReference type="Proteomes" id="UP000790377">
    <property type="component" value="Unassembled WGS sequence"/>
</dbReference>
<name>A0ACB7ZQ09_9AGAM</name>
<proteinExistence type="predicted"/>
<reference evidence="1" key="1">
    <citation type="journal article" date="2021" name="New Phytol.">
        <title>Evolutionary innovations through gain and loss of genes in the ectomycorrhizal Boletales.</title>
        <authorList>
            <person name="Wu G."/>
            <person name="Miyauchi S."/>
            <person name="Morin E."/>
            <person name="Kuo A."/>
            <person name="Drula E."/>
            <person name="Varga T."/>
            <person name="Kohler A."/>
            <person name="Feng B."/>
            <person name="Cao Y."/>
            <person name="Lipzen A."/>
            <person name="Daum C."/>
            <person name="Hundley H."/>
            <person name="Pangilinan J."/>
            <person name="Johnson J."/>
            <person name="Barry K."/>
            <person name="LaButti K."/>
            <person name="Ng V."/>
            <person name="Ahrendt S."/>
            <person name="Min B."/>
            <person name="Choi I.G."/>
            <person name="Park H."/>
            <person name="Plett J.M."/>
            <person name="Magnuson J."/>
            <person name="Spatafora J.W."/>
            <person name="Nagy L.G."/>
            <person name="Henrissat B."/>
            <person name="Grigoriev I.V."/>
            <person name="Yang Z.L."/>
            <person name="Xu J."/>
            <person name="Martin F.M."/>
        </authorList>
    </citation>
    <scope>NUCLEOTIDE SEQUENCE</scope>
    <source>
        <strain evidence="1">ATCC 28755</strain>
    </source>
</reference>